<feature type="compositionally biased region" description="Acidic residues" evidence="7">
    <location>
        <begin position="1375"/>
        <end position="1384"/>
    </location>
</feature>
<comment type="subcellular location">
    <subcellularLocation>
        <location evidence="1">Nucleus</location>
    </subcellularLocation>
</comment>
<feature type="region of interest" description="Disordered" evidence="7">
    <location>
        <begin position="1304"/>
        <end position="1483"/>
    </location>
</feature>
<feature type="region of interest" description="Disordered" evidence="7">
    <location>
        <begin position="298"/>
        <end position="321"/>
    </location>
</feature>
<feature type="region of interest" description="Disordered" evidence="7">
    <location>
        <begin position="1"/>
        <end position="65"/>
    </location>
</feature>
<feature type="compositionally biased region" description="Acidic residues" evidence="7">
    <location>
        <begin position="1398"/>
        <end position="1407"/>
    </location>
</feature>
<dbReference type="PANTHER" id="PTHR12663">
    <property type="entry name" value="ANDROGEN INDUCED INHIBITOR OF PROLIFERATION AS3 / PDS5-RELATED"/>
    <property type="match status" value="1"/>
</dbReference>
<sequence>MARRRPARGRGRDPEEEPVEQEEAVQEQQPETEEPEESEQVDQEADESAVEEEEDQDDEVRTLQFKDEISWRPAKPIASATLVARLERLSKELADHDQGAIDLDSVKDVAEKLAHRNLIQHKDRGMMFSLFVKDILPALYDPTNPYNMQHKYVLLSLTEVKSVLLIFDISGSDKLVLELFNSTFDGISNSSKSKSGEQVAKDVEIHLGTMLSLLIDEAPGSVPASVIDAIISQFLRAAPPGGVRSKEQNGNQSTLLHKTEPPAYLMASKICNECADKMTRYVSQYFSDVIIGASSFATKSNGHQQGEDSDEEDANAGPSENDLKSLRQAHLLIRELWRTAPTILQNVVPQIDAELSADNLYLRQLATETFGDMISGIGAAGPPPPPVLDCTAYPPLRLLDDPLSTSLESGNALTKPYSPHSFAQTHSTTYRNFVGRKNDKAGVIRAAWATAAGYILATSAGGIGLSRVEENELIKALAEKLNDSEEKVRLAAVKAIELFDFRDIILKLGTAGGIDKEGSIFANLGDRSRDRKQAVRVEAMVLLGKLWAVGAAEIADGQEAVTACLAGVPSRIFNAFYANDADLNVLLDRVMFECLVPLKYPLVKGKDGKAKSGSSQSKSGGLSAAEQDTLRAERILLMLKSLDSPAQKAFFAMQARQPQFAIAVGLFIKQCEAYNGGVNVEGSEEKIKASMNKTLHWLGAYFPDQLKVRNDLHKLAKLNDRRAYQLIKYTIESESDFQKVRRSIHELIPKLQESNAASSLDTLIPLLYRSGSLIFNRSHLTTIMDYSKSDKDGLASVAHSVLNEISTRNPDLFKAHSEELRKSIIDQAPAASKPNDHAVVDMLKAFSSYSKKYPDEVKPDRGFTQTLMNYALYGSPPKAAKYAVNILLAKNDDKSKVTATTLLQKVMKGLEFGSPNFLNKLATISQLARLAPTVTADSDDAISELTINGILREVRTDAKPTDPSWVSEADMDEELQAKTLALKVLVNRALSSVEDADSQERVKPLFKLLKTLVVQEGEFCKVKDTPTHHKKRLRLLAGQSILKLCAVKKYDDQLDAASFNKLAELVQDSELQVRCSFMEKLQSYLTRGKLRARFYTILFLVAFEPVTDVKNRVETWIRSRAHFYSENKKPILEAMMGRLIPLLAHHPDYSSEQEDLVDFAKYILFYLGTVAEESNISHIYKYAERVKQTRDALDPEKSENLYVLSDLAQAVIRKYQEKRNWSFQAWPDKVGLPTGIYTALPSSEVAQQIAKKLYIPDEIDQKLDDLIRAQERKKVKWMNGCFSPLMYKNYADILSSYLQKRKSLHESADHPAKRPRNQIKTVIRGKPKPAKTSAKKKTPKRKSTKNPNVSSSPVPLSERRRSGRAHVSSNYRERDDEEDEEEMLDGVAEWDYGSNSDVAEESEDEHDENGHDAEEDKGENNSDNEEMEEEAEEEEEQPSARRAVAKKKTKPAAEARKSSRSTRGRGRGVKAADSDMDVDDSDE</sequence>
<evidence type="ECO:0000256" key="2">
    <source>
        <dbReference type="ARBA" id="ARBA00022618"/>
    </source>
</evidence>
<feature type="compositionally biased region" description="Acidic residues" evidence="7">
    <location>
        <begin position="1474"/>
        <end position="1483"/>
    </location>
</feature>
<evidence type="ECO:0000256" key="7">
    <source>
        <dbReference type="SAM" id="MobiDB-lite"/>
    </source>
</evidence>
<keyword evidence="3" id="KW-0498">Mitosis</keyword>
<dbReference type="GO" id="GO:0007064">
    <property type="term" value="P:mitotic sister chromatid cohesion"/>
    <property type="evidence" value="ECO:0007669"/>
    <property type="project" value="InterPro"/>
</dbReference>
<dbReference type="CDD" id="cd19953">
    <property type="entry name" value="PDS5"/>
    <property type="match status" value="1"/>
</dbReference>
<dbReference type="Pfam" id="PF20168">
    <property type="entry name" value="PDS5"/>
    <property type="match status" value="2"/>
</dbReference>
<keyword evidence="9" id="KW-1185">Reference proteome</keyword>
<dbReference type="SUPFAM" id="SSF48371">
    <property type="entry name" value="ARM repeat"/>
    <property type="match status" value="1"/>
</dbReference>
<feature type="compositionally biased region" description="Acidic residues" evidence="7">
    <location>
        <begin position="1421"/>
        <end position="1437"/>
    </location>
</feature>
<dbReference type="InterPro" id="IPR016024">
    <property type="entry name" value="ARM-type_fold"/>
</dbReference>
<evidence type="ECO:0000313" key="9">
    <source>
        <dbReference type="Proteomes" id="UP001160390"/>
    </source>
</evidence>
<evidence type="ECO:0000256" key="1">
    <source>
        <dbReference type="ARBA" id="ARBA00004123"/>
    </source>
</evidence>
<organism evidence="8 9">
    <name type="scientific">Clonostachys chloroleuca</name>
    <dbReference type="NCBI Taxonomy" id="1926264"/>
    <lineage>
        <taxon>Eukaryota</taxon>
        <taxon>Fungi</taxon>
        <taxon>Dikarya</taxon>
        <taxon>Ascomycota</taxon>
        <taxon>Pezizomycotina</taxon>
        <taxon>Sordariomycetes</taxon>
        <taxon>Hypocreomycetidae</taxon>
        <taxon>Hypocreales</taxon>
        <taxon>Bionectriaceae</taxon>
        <taxon>Clonostachys</taxon>
    </lineage>
</organism>
<feature type="coiled-coil region" evidence="6">
    <location>
        <begin position="467"/>
        <end position="494"/>
    </location>
</feature>
<dbReference type="GO" id="GO:0051301">
    <property type="term" value="P:cell division"/>
    <property type="evidence" value="ECO:0007669"/>
    <property type="project" value="UniProtKB-KW"/>
</dbReference>
<feature type="compositionally biased region" description="Acidic residues" evidence="7">
    <location>
        <begin position="14"/>
        <end position="58"/>
    </location>
</feature>
<feature type="compositionally biased region" description="Basic and acidic residues" evidence="7">
    <location>
        <begin position="1408"/>
        <end position="1420"/>
    </location>
</feature>
<reference evidence="8" key="1">
    <citation type="submission" date="2023-01" db="EMBL/GenBank/DDBJ databases">
        <authorList>
            <person name="Piombo E."/>
        </authorList>
    </citation>
    <scope>NUCLEOTIDE SEQUENCE</scope>
</reference>
<dbReference type="GO" id="GO:0006281">
    <property type="term" value="P:DNA repair"/>
    <property type="evidence" value="ECO:0007669"/>
    <property type="project" value="TreeGrafter"/>
</dbReference>
<keyword evidence="6" id="KW-0175">Coiled coil</keyword>
<feature type="compositionally biased region" description="Low complexity" evidence="7">
    <location>
        <begin position="611"/>
        <end position="621"/>
    </location>
</feature>
<evidence type="ECO:0008006" key="10">
    <source>
        <dbReference type="Google" id="ProtNLM"/>
    </source>
</evidence>
<dbReference type="Proteomes" id="UP001160390">
    <property type="component" value="Unassembled WGS sequence"/>
</dbReference>
<feature type="region of interest" description="Disordered" evidence="7">
    <location>
        <begin position="605"/>
        <end position="625"/>
    </location>
</feature>
<evidence type="ECO:0000313" key="8">
    <source>
        <dbReference type="EMBL" id="CAI6088726.1"/>
    </source>
</evidence>
<feature type="compositionally biased region" description="Basic residues" evidence="7">
    <location>
        <begin position="1313"/>
        <end position="1344"/>
    </location>
</feature>
<dbReference type="Gene3D" id="1.25.10.10">
    <property type="entry name" value="Leucine-rich Repeat Variant"/>
    <property type="match status" value="1"/>
</dbReference>
<keyword evidence="5" id="KW-0131">Cell cycle</keyword>
<gene>
    <name evidence="8" type="ORF">CCHLO57077_00008414</name>
</gene>
<evidence type="ECO:0000256" key="6">
    <source>
        <dbReference type="SAM" id="Coils"/>
    </source>
</evidence>
<dbReference type="GO" id="GO:0005634">
    <property type="term" value="C:nucleus"/>
    <property type="evidence" value="ECO:0007669"/>
    <property type="project" value="UniProtKB-SubCell"/>
</dbReference>
<keyword evidence="4" id="KW-0539">Nucleus</keyword>
<evidence type="ECO:0000256" key="5">
    <source>
        <dbReference type="ARBA" id="ARBA00023306"/>
    </source>
</evidence>
<dbReference type="InterPro" id="IPR011989">
    <property type="entry name" value="ARM-like"/>
</dbReference>
<dbReference type="InterPro" id="IPR039776">
    <property type="entry name" value="Pds5"/>
</dbReference>
<feature type="compositionally biased region" description="Basic residues" evidence="7">
    <location>
        <begin position="1458"/>
        <end position="1468"/>
    </location>
</feature>
<protein>
    <recommendedName>
        <fullName evidence="10">Sister chromatid cohesion protein PDS5</fullName>
    </recommendedName>
</protein>
<evidence type="ECO:0000256" key="3">
    <source>
        <dbReference type="ARBA" id="ARBA00022776"/>
    </source>
</evidence>
<accession>A0AA35PZQ5</accession>
<feature type="compositionally biased region" description="Low complexity" evidence="7">
    <location>
        <begin position="1345"/>
        <end position="1355"/>
    </location>
</feature>
<dbReference type="EMBL" id="CABFNP030000868">
    <property type="protein sequence ID" value="CAI6088726.1"/>
    <property type="molecule type" value="Genomic_DNA"/>
</dbReference>
<evidence type="ECO:0000256" key="4">
    <source>
        <dbReference type="ARBA" id="ARBA00023242"/>
    </source>
</evidence>
<name>A0AA35PZQ5_9HYPO</name>
<comment type="caution">
    <text evidence="8">The sequence shown here is derived from an EMBL/GenBank/DDBJ whole genome shotgun (WGS) entry which is preliminary data.</text>
</comment>
<dbReference type="GO" id="GO:0000785">
    <property type="term" value="C:chromatin"/>
    <property type="evidence" value="ECO:0007669"/>
    <property type="project" value="TreeGrafter"/>
</dbReference>
<keyword evidence="2" id="KW-0132">Cell division</keyword>
<dbReference type="PANTHER" id="PTHR12663:SF0">
    <property type="entry name" value="PRECOCIOUS DISSOCIATION OF SISTERS 5, ISOFORM A"/>
    <property type="match status" value="1"/>
</dbReference>
<proteinExistence type="predicted"/>